<evidence type="ECO:0000256" key="1">
    <source>
        <dbReference type="SAM" id="MobiDB-lite"/>
    </source>
</evidence>
<feature type="region of interest" description="Disordered" evidence="1">
    <location>
        <begin position="78"/>
        <end position="114"/>
    </location>
</feature>
<accession>A0A7S3G6Z4</accession>
<feature type="compositionally biased region" description="Basic and acidic residues" evidence="1">
    <location>
        <begin position="554"/>
        <end position="564"/>
    </location>
</feature>
<feature type="region of interest" description="Disordered" evidence="1">
    <location>
        <begin position="554"/>
        <end position="582"/>
    </location>
</feature>
<dbReference type="EMBL" id="HBIB01024212">
    <property type="protein sequence ID" value="CAE0253641.1"/>
    <property type="molecule type" value="Transcribed_RNA"/>
</dbReference>
<sequence length="747" mass="83255">MMILGGRSQHSSRSRQASKRRAANSSRPQSSYSSGSGYSSGSSGSVERAYQAAVDIYGTMPSQRARTAAVLPVEKSSTVALGSRGGGSHESASGGGKVLPRIHEEGSCQSGSPQFITATNENILYSHSYSGTSGNVRHREYREYDGRSRSPAPHSAQSTGSESRDAPPFTPPRSVDSYPSREESFGGGPPSATVRSDWSGSQSALSEGELEIFSQWRGEVSTSRVTGGEKDAIAREVKKLIHHFRLERKRLLAEKNLAQDDAQNAKEKLQQFVTEAENDKEDLREVQEQNRELEQRHKVLLKEFSEIKNVAEQKRIEFEGTLRSELMKREKLEGDAKSLEEMKESIEADLRSLKREFQQLLSQKDDEVGTLQRDCARQQREIKLLLEDKKCLEDQYDKLKADFKGVQNELSIARTALVRCESLSETEKMKMHYAKEVQEAEVKSLRSQLDEVTQERDLMLQRNHTLRDSDEKIKSLQRELRISEEKLEGELRRRNILQGKIEMLRSKLEEQTKCFAQHEKEMESTCSELVMSRGTTEELLVSVANLERTVSTLKRENDSLRNDPSDGLMTKGRTGSDRPQTANQSCEECGTLSKTCIAFLLLSLGCLDRQLGSECLPGTIMSLYEKADAFFGWNREGLLPCSELSKGIKMLEGSRTILDAGAQKMCMGTISVEQAFQVLVCEWETKVLRTALPISGDDVQGSSFLPLKTSSSSPIRLAATNSMPAEPPPAAPTRQTPLIRAGRRPPV</sequence>
<dbReference type="EMBL" id="HBIB01024210">
    <property type="protein sequence ID" value="CAE0253639.1"/>
    <property type="molecule type" value="Transcribed_RNA"/>
</dbReference>
<feature type="region of interest" description="Disordered" evidence="1">
    <location>
        <begin position="716"/>
        <end position="747"/>
    </location>
</feature>
<evidence type="ECO:0000313" key="2">
    <source>
        <dbReference type="EMBL" id="CAE0253639.1"/>
    </source>
</evidence>
<feature type="compositionally biased region" description="Basic residues" evidence="1">
    <location>
        <begin position="10"/>
        <end position="22"/>
    </location>
</feature>
<dbReference type="EMBL" id="HBIB01024213">
    <property type="protein sequence ID" value="CAE0253642.1"/>
    <property type="molecule type" value="Transcribed_RNA"/>
</dbReference>
<feature type="region of interest" description="Disordered" evidence="1">
    <location>
        <begin position="1"/>
        <end position="45"/>
    </location>
</feature>
<evidence type="ECO:0000313" key="4">
    <source>
        <dbReference type="EMBL" id="CAE0253642.1"/>
    </source>
</evidence>
<dbReference type="AlphaFoldDB" id="A0A7S3G6Z4"/>
<feature type="compositionally biased region" description="Low complexity" evidence="1">
    <location>
        <begin position="23"/>
        <end position="45"/>
    </location>
</feature>
<gene>
    <name evidence="2" type="ORF">PBIL07802_LOCUS15874</name>
    <name evidence="3" type="ORF">PBIL07802_LOCUS15876</name>
    <name evidence="4" type="ORF">PBIL07802_LOCUS15877</name>
</gene>
<reference evidence="3" key="1">
    <citation type="submission" date="2021-01" db="EMBL/GenBank/DDBJ databases">
        <authorList>
            <person name="Corre E."/>
            <person name="Pelletier E."/>
            <person name="Niang G."/>
            <person name="Scheremetjew M."/>
            <person name="Finn R."/>
            <person name="Kale V."/>
            <person name="Holt S."/>
            <person name="Cochrane G."/>
            <person name="Meng A."/>
            <person name="Brown T."/>
            <person name="Cohen L."/>
        </authorList>
    </citation>
    <scope>NUCLEOTIDE SEQUENCE</scope>
    <source>
        <strain evidence="3">NIES-2562</strain>
    </source>
</reference>
<name>A0A7S3G6Z4_9EUKA</name>
<evidence type="ECO:0000313" key="3">
    <source>
        <dbReference type="EMBL" id="CAE0253641.1"/>
    </source>
</evidence>
<protein>
    <submittedName>
        <fullName evidence="3">Uncharacterized protein</fullName>
    </submittedName>
</protein>
<organism evidence="3">
    <name type="scientific">Palpitomonas bilix</name>
    <dbReference type="NCBI Taxonomy" id="652834"/>
    <lineage>
        <taxon>Eukaryota</taxon>
        <taxon>Eukaryota incertae sedis</taxon>
    </lineage>
</organism>
<feature type="region of interest" description="Disordered" evidence="1">
    <location>
        <begin position="143"/>
        <end position="201"/>
    </location>
</feature>
<feature type="compositionally biased region" description="Gly residues" evidence="1">
    <location>
        <begin position="83"/>
        <end position="97"/>
    </location>
</feature>
<proteinExistence type="predicted"/>